<dbReference type="Gene3D" id="3.30.470.10">
    <property type="match status" value="1"/>
</dbReference>
<dbReference type="EMBL" id="JANWOI010000004">
    <property type="protein sequence ID" value="MDA5194929.1"/>
    <property type="molecule type" value="Genomic_DNA"/>
</dbReference>
<dbReference type="InterPro" id="IPR036038">
    <property type="entry name" value="Aminotransferase-like"/>
</dbReference>
<dbReference type="GO" id="GO:0046820">
    <property type="term" value="F:4-amino-4-deoxychorismate synthase activity"/>
    <property type="evidence" value="ECO:0007669"/>
    <property type="project" value="TreeGrafter"/>
</dbReference>
<keyword evidence="3" id="KW-0808">Transferase</keyword>
<comment type="caution">
    <text evidence="3">The sequence shown here is derived from an EMBL/GenBank/DDBJ whole genome shotgun (WGS) entry which is preliminary data.</text>
</comment>
<dbReference type="Pfam" id="PF00425">
    <property type="entry name" value="Chorismate_bind"/>
    <property type="match status" value="1"/>
</dbReference>
<organism evidence="3 4">
    <name type="scientific">Govanella unica</name>
    <dbReference type="NCBI Taxonomy" id="2975056"/>
    <lineage>
        <taxon>Bacteria</taxon>
        <taxon>Pseudomonadati</taxon>
        <taxon>Pseudomonadota</taxon>
        <taxon>Alphaproteobacteria</taxon>
        <taxon>Emcibacterales</taxon>
        <taxon>Govanellaceae</taxon>
        <taxon>Govanella</taxon>
    </lineage>
</organism>
<evidence type="ECO:0000313" key="4">
    <source>
        <dbReference type="Proteomes" id="UP001141619"/>
    </source>
</evidence>
<evidence type="ECO:0000256" key="1">
    <source>
        <dbReference type="ARBA" id="ARBA00014472"/>
    </source>
</evidence>
<dbReference type="Proteomes" id="UP001141619">
    <property type="component" value="Unassembled WGS sequence"/>
</dbReference>
<dbReference type="AlphaFoldDB" id="A0A9X3Z8G3"/>
<dbReference type="InterPro" id="IPR005801">
    <property type="entry name" value="ADC_synthase"/>
</dbReference>
<keyword evidence="3" id="KW-0032">Aminotransferase</keyword>
<dbReference type="InterPro" id="IPR015890">
    <property type="entry name" value="Chorismate_C"/>
</dbReference>
<dbReference type="PRINTS" id="PR00095">
    <property type="entry name" value="ANTSNTHASEI"/>
</dbReference>
<reference evidence="3" key="1">
    <citation type="submission" date="2022-08" db="EMBL/GenBank/DDBJ databases">
        <authorList>
            <person name="Vandamme P."/>
            <person name="Hettiarachchi A."/>
            <person name="Peeters C."/>
            <person name="Cnockaert M."/>
            <person name="Carlier A."/>
        </authorList>
    </citation>
    <scope>NUCLEOTIDE SEQUENCE</scope>
    <source>
        <strain evidence="3">LMG 31809</strain>
    </source>
</reference>
<dbReference type="RefSeq" id="WP_274944635.1">
    <property type="nucleotide sequence ID" value="NZ_JANWOI010000004.1"/>
</dbReference>
<dbReference type="GO" id="GO:0000162">
    <property type="term" value="P:L-tryptophan biosynthetic process"/>
    <property type="evidence" value="ECO:0007669"/>
    <property type="project" value="TreeGrafter"/>
</dbReference>
<dbReference type="PANTHER" id="PTHR11236:SF50">
    <property type="entry name" value="AMINODEOXYCHORISMATE SYNTHASE COMPONENT 1"/>
    <property type="match status" value="1"/>
</dbReference>
<name>A0A9X3Z8G3_9PROT</name>
<evidence type="ECO:0000313" key="3">
    <source>
        <dbReference type="EMBL" id="MDA5194929.1"/>
    </source>
</evidence>
<dbReference type="InterPro" id="IPR005802">
    <property type="entry name" value="ADC_synth_comp_1"/>
</dbReference>
<dbReference type="Pfam" id="PF01063">
    <property type="entry name" value="Aminotran_4"/>
    <property type="match status" value="1"/>
</dbReference>
<dbReference type="Gene3D" id="3.60.120.10">
    <property type="entry name" value="Anthranilate synthase"/>
    <property type="match status" value="1"/>
</dbReference>
<dbReference type="InterPro" id="IPR043131">
    <property type="entry name" value="BCAT-like_N"/>
</dbReference>
<feature type="domain" description="Chorismate-utilising enzyme C-terminal" evidence="2">
    <location>
        <begin position="132"/>
        <end position="390"/>
    </location>
</feature>
<dbReference type="InterPro" id="IPR019999">
    <property type="entry name" value="Anth_synth_I-like"/>
</dbReference>
<dbReference type="SUPFAM" id="SSF56322">
    <property type="entry name" value="ADC synthase"/>
    <property type="match status" value="1"/>
</dbReference>
<sequence>MTVSPNSDIFILLDNIAASAADPAAALLFSAPHEIITATDPAEIPAAFARMEQALASGHHLAGWFAYELGYHFEPRLAPLAPAPSGLPLLWVTVCDSPEHLSSAAVAAKLDPIRHSAGHMAKVADITPGISRDAYLAAIHRLRDYLFAGDIYQANFTFPVDFTLDGSPRALYRKLRRGQPVPYAAWIHAPERDVISLSPELFLDKRGPHVTARPMKGTSPRGRTLAEDDDAALTLATDPKQRAENVMIVDLLRNDLSRLAARGTVEVPSLFEVERYRSLLQMTSTVTAEIAPDLPLLTLFQNLFPCGSITGAPKIRAMEIIRELETAPRGIYTGAIGYVTPDRDICLNVPIRTLTLTPDGPARWRGRLGIGSGIVADSEPDHEYEECLLKGRFLTDPLPDFDLIETFAWAPATGYQRLEAHLARLKASAQFFAFQYDETEITRSLTDLAATLGDSPQRIRLLLATTGAVCISAAAFPAQFIQPRVTLTPEPVHSTDPLNYHKTTARTRHTQALTAAKAKGPYVETLFVNEQGQLTEGSWSTLFIEHNGELLTPPLTAGLLPGILRAELLQSGRAKESPLTPKDLQTADQIYIGNSLRGLIKVTL</sequence>
<evidence type="ECO:0000259" key="2">
    <source>
        <dbReference type="Pfam" id="PF00425"/>
    </source>
</evidence>
<dbReference type="SUPFAM" id="SSF56752">
    <property type="entry name" value="D-aminoacid aminotransferase-like PLP-dependent enzymes"/>
    <property type="match status" value="1"/>
</dbReference>
<dbReference type="PANTHER" id="PTHR11236">
    <property type="entry name" value="AMINOBENZOATE/ANTHRANILATE SYNTHASE"/>
    <property type="match status" value="1"/>
</dbReference>
<gene>
    <name evidence="3" type="primary">pabB</name>
    <name evidence="3" type="ORF">NYP16_13300</name>
</gene>
<dbReference type="GO" id="GO:0009396">
    <property type="term" value="P:folic acid-containing compound biosynthetic process"/>
    <property type="evidence" value="ECO:0007669"/>
    <property type="project" value="InterPro"/>
</dbReference>
<proteinExistence type="predicted"/>
<dbReference type="NCBIfam" id="TIGR00553">
    <property type="entry name" value="pabB"/>
    <property type="match status" value="1"/>
</dbReference>
<dbReference type="InterPro" id="IPR001544">
    <property type="entry name" value="Aminotrans_IV"/>
</dbReference>
<keyword evidence="4" id="KW-1185">Reference proteome</keyword>
<accession>A0A9X3Z8G3</accession>
<reference evidence="3" key="2">
    <citation type="journal article" date="2023" name="Syst. Appl. Microbiol.">
        <title>Govania unica gen. nov., sp. nov., a rare biosphere bacterium that represents a novel family in the class Alphaproteobacteria.</title>
        <authorList>
            <person name="Vandamme P."/>
            <person name="Peeters C."/>
            <person name="Hettiarachchi A."/>
            <person name="Cnockaert M."/>
            <person name="Carlier A."/>
        </authorList>
    </citation>
    <scope>NUCLEOTIDE SEQUENCE</scope>
    <source>
        <strain evidence="3">LMG 31809</strain>
    </source>
</reference>
<dbReference type="Gene3D" id="3.20.10.10">
    <property type="entry name" value="D-amino Acid Aminotransferase, subunit A, domain 2"/>
    <property type="match status" value="1"/>
</dbReference>
<dbReference type="InterPro" id="IPR043132">
    <property type="entry name" value="BCAT-like_C"/>
</dbReference>
<protein>
    <recommendedName>
        <fullName evidence="1">Probable branched-chain-amino-acid aminotransferase</fullName>
    </recommendedName>
</protein>